<dbReference type="OrthoDB" id="1388414at2759"/>
<dbReference type="Proteomes" id="UP000797356">
    <property type="component" value="Chromosome 9"/>
</dbReference>
<feature type="compositionally biased region" description="Basic residues" evidence="9">
    <location>
        <begin position="421"/>
        <end position="430"/>
    </location>
</feature>
<reference evidence="11" key="1">
    <citation type="journal article" date="2017" name="Gigascience">
        <title>The genome draft of coconut (Cocos nucifera).</title>
        <authorList>
            <person name="Xiao Y."/>
            <person name="Xu P."/>
            <person name="Fan H."/>
            <person name="Baudouin L."/>
            <person name="Xia W."/>
            <person name="Bocs S."/>
            <person name="Xu J."/>
            <person name="Li Q."/>
            <person name="Guo A."/>
            <person name="Zhou L."/>
            <person name="Li J."/>
            <person name="Wu Y."/>
            <person name="Ma Z."/>
            <person name="Armero A."/>
            <person name="Issali A.E."/>
            <person name="Liu N."/>
            <person name="Peng M."/>
            <person name="Yang Y."/>
        </authorList>
    </citation>
    <scope>NUCLEOTIDE SEQUENCE</scope>
    <source>
        <tissue evidence="11">Spear leaf of Hainan Tall coconut</tissue>
    </source>
</reference>
<feature type="transmembrane region" description="Helical" evidence="10">
    <location>
        <begin position="371"/>
        <end position="397"/>
    </location>
</feature>
<evidence type="ECO:0000313" key="12">
    <source>
        <dbReference type="Proteomes" id="UP000797356"/>
    </source>
</evidence>
<evidence type="ECO:0000256" key="6">
    <source>
        <dbReference type="ARBA" id="ARBA00023136"/>
    </source>
</evidence>
<proteinExistence type="inferred from homology"/>
<comment type="similarity">
    <text evidence="2 8">Belongs to the MLO family.</text>
</comment>
<evidence type="ECO:0000256" key="8">
    <source>
        <dbReference type="RuleBase" id="RU280816"/>
    </source>
</evidence>
<feature type="compositionally biased region" description="Polar residues" evidence="9">
    <location>
        <begin position="455"/>
        <end position="464"/>
    </location>
</feature>
<evidence type="ECO:0000256" key="4">
    <source>
        <dbReference type="ARBA" id="ARBA00022821"/>
    </source>
</evidence>
<evidence type="ECO:0000256" key="9">
    <source>
        <dbReference type="SAM" id="MobiDB-lite"/>
    </source>
</evidence>
<feature type="region of interest" description="Disordered" evidence="9">
    <location>
        <begin position="421"/>
        <end position="471"/>
    </location>
</feature>
<feature type="transmembrane region" description="Helical" evidence="10">
    <location>
        <begin position="284"/>
        <end position="304"/>
    </location>
</feature>
<evidence type="ECO:0000256" key="1">
    <source>
        <dbReference type="ARBA" id="ARBA00004141"/>
    </source>
</evidence>
<keyword evidence="3 8" id="KW-0812">Transmembrane</keyword>
<keyword evidence="5 8" id="KW-1133">Transmembrane helix</keyword>
<dbReference type="GO" id="GO:0006952">
    <property type="term" value="P:defense response"/>
    <property type="evidence" value="ECO:0007669"/>
    <property type="project" value="UniProtKB-KW"/>
</dbReference>
<dbReference type="InterPro" id="IPR004326">
    <property type="entry name" value="Mlo"/>
</dbReference>
<comment type="domain">
    <text evidence="8">The C-terminus contains a calmodulin-binding domain, which binds calmodulin in a calcium-dependent fashion.</text>
</comment>
<dbReference type="AlphaFoldDB" id="A0A8K0N7W6"/>
<evidence type="ECO:0000256" key="10">
    <source>
        <dbReference type="SAM" id="Phobius"/>
    </source>
</evidence>
<feature type="region of interest" description="Disordered" evidence="9">
    <location>
        <begin position="498"/>
        <end position="524"/>
    </location>
</feature>
<organism evidence="11 12">
    <name type="scientific">Cocos nucifera</name>
    <name type="common">Coconut palm</name>
    <dbReference type="NCBI Taxonomy" id="13894"/>
    <lineage>
        <taxon>Eukaryota</taxon>
        <taxon>Viridiplantae</taxon>
        <taxon>Streptophyta</taxon>
        <taxon>Embryophyta</taxon>
        <taxon>Tracheophyta</taxon>
        <taxon>Spermatophyta</taxon>
        <taxon>Magnoliopsida</taxon>
        <taxon>Liliopsida</taxon>
        <taxon>Arecaceae</taxon>
        <taxon>Arecoideae</taxon>
        <taxon>Cocoseae</taxon>
        <taxon>Attaleinae</taxon>
        <taxon>Cocos</taxon>
    </lineage>
</organism>
<comment type="function">
    <text evidence="8">May be involved in modulation of pathogen defense and leaf cell death.</text>
</comment>
<protein>
    <recommendedName>
        <fullName evidence="8">MLO-like protein</fullName>
    </recommendedName>
</protein>
<evidence type="ECO:0000256" key="7">
    <source>
        <dbReference type="ARBA" id="ARBA00023265"/>
    </source>
</evidence>
<gene>
    <name evidence="8" type="primary">MLO</name>
    <name evidence="11" type="ORF">COCNU_09G005740</name>
</gene>
<name>A0A8K0N7W6_COCNU</name>
<evidence type="ECO:0000313" key="11">
    <source>
        <dbReference type="EMBL" id="KAG1361111.1"/>
    </source>
</evidence>
<evidence type="ECO:0000256" key="5">
    <source>
        <dbReference type="ARBA" id="ARBA00022989"/>
    </source>
</evidence>
<dbReference type="PANTHER" id="PTHR31942">
    <property type="entry name" value="MLO-LIKE PROTEIN 1"/>
    <property type="match status" value="1"/>
</dbReference>
<keyword evidence="12" id="KW-1185">Reference proteome</keyword>
<accession>A0A8K0N7W6</accession>
<keyword evidence="8" id="KW-0112">Calmodulin-binding</keyword>
<keyword evidence="7 8" id="KW-0568">Pathogenesis-related protein</keyword>
<evidence type="ECO:0000256" key="3">
    <source>
        <dbReference type="ARBA" id="ARBA00022692"/>
    </source>
</evidence>
<dbReference type="GO" id="GO:0005516">
    <property type="term" value="F:calmodulin binding"/>
    <property type="evidence" value="ECO:0007669"/>
    <property type="project" value="UniProtKB-KW"/>
</dbReference>
<dbReference type="PANTHER" id="PTHR31942:SF49">
    <property type="entry name" value="MLO-LIKE PROTEIN 8"/>
    <property type="match status" value="1"/>
</dbReference>
<evidence type="ECO:0000256" key="2">
    <source>
        <dbReference type="ARBA" id="ARBA00006574"/>
    </source>
</evidence>
<keyword evidence="6 8" id="KW-0472">Membrane</keyword>
<keyword evidence="4 8" id="KW-0611">Plant defense</keyword>
<reference evidence="11" key="2">
    <citation type="submission" date="2019-07" db="EMBL/GenBank/DDBJ databases">
        <authorList>
            <person name="Yang Y."/>
            <person name="Bocs S."/>
            <person name="Baudouin L."/>
        </authorList>
    </citation>
    <scope>NUCLEOTIDE SEQUENCE</scope>
    <source>
        <tissue evidence="11">Spear leaf of Hainan Tall coconut</tissue>
    </source>
</reference>
<comment type="subcellular location">
    <subcellularLocation>
        <location evidence="1 8">Membrane</location>
        <topology evidence="1 8">Multi-pass membrane protein</topology>
    </subcellularLocation>
</comment>
<comment type="caution">
    <text evidence="11">The sequence shown here is derived from an EMBL/GenBank/DDBJ whole genome shotgun (WGS) entry which is preliminary data.</text>
</comment>
<sequence length="524" mass="60225">MRIRYSPEKLIQAIRRVSIIGITFNHIVVITYIIKTVETNSTKWFKERRKKALFEALEKVKAELMILGFISLLLTFGQNYISKICIPEKAADTMLPCHLDEDQIEAELAEGGHHRRLRWDATIDLYPKRRFLSAASSVSRCSQIRRWKEWEKEASSPNYEFFNDPSRFRLTHEISFVRQHASFWNRSPILFYAVSFFRQFFRSVRKADYLAMRHGFITVHLAPGSKFDFQKYIKRSLEDDFKVIVGIRYKKKSFAVLINSCSKTGLSCWKKLFVFTYNSTFTAMGWHTMFIISVMPLIIILAVGTKLQAIITRMAVEIQERHAVIQGIPLVQLSDHHFWFGRPQLVLFLIHFTLFQYEFGLNSCFHENNKIITVRVCLGVGVQFVCSYVTLPLYALVSQMGSQMKRSIFDEQTSKALKKWHHQAVKKKNPQKNSPNSPSRSPPPSPRASQTPASKTTRSLSLTPSGRRHYSDPDALVAKAEAPSLSSTTTMVSTVNNTDLLTGSNEDHRNGDEDEFSLVNLTDS</sequence>
<dbReference type="GO" id="GO:0016020">
    <property type="term" value="C:membrane"/>
    <property type="evidence" value="ECO:0007669"/>
    <property type="project" value="UniProtKB-SubCell"/>
</dbReference>
<dbReference type="Pfam" id="PF03094">
    <property type="entry name" value="Mlo"/>
    <property type="match status" value="2"/>
</dbReference>
<dbReference type="EMBL" id="CM017880">
    <property type="protein sequence ID" value="KAG1361111.1"/>
    <property type="molecule type" value="Genomic_DNA"/>
</dbReference>